<sequence>MTRPIGLGHFTFLDLPPAELVRLARRSGFDFVGLRFHPVSSGALNWLPDAPGLRELARVMDGEGIGLYDIETVVIDETLEPESLVPAMEAAKALGAKRVNVCADVFPALAETFARISALATARGLGLDLECMAWRGINTPRACLDLIAASGATGAAYLADALHHSRCGGVSTDIAAIPAGMVVSAQLCDAPATAPSGNSALLAEARGGRLLPGEGGLDLAGFVRALPAAAAVSVEIPSASDARPPLERARAIFSAASALFAPETA</sequence>
<reference evidence="2 3" key="1">
    <citation type="submission" date="2015-10" db="EMBL/GenBank/DDBJ databases">
        <title>The world's first case of liver abscess caused by Pannonibacter phragmitetus.</title>
        <authorList>
            <person name="Ming D."/>
            <person name="Wang M."/>
            <person name="Zhou Y."/>
            <person name="Jiang T."/>
            <person name="Hu S."/>
        </authorList>
    </citation>
    <scope>NUCLEOTIDE SEQUENCE [LARGE SCALE GENOMIC DNA]</scope>
    <source>
        <strain evidence="2 3">31801</strain>
    </source>
</reference>
<accession>A0A0U3Q0K9</accession>
<dbReference type="EMBL" id="CP013068">
    <property type="protein sequence ID" value="ALV26089.1"/>
    <property type="molecule type" value="Genomic_DNA"/>
</dbReference>
<dbReference type="InterPro" id="IPR013022">
    <property type="entry name" value="Xyl_isomerase-like_TIM-brl"/>
</dbReference>
<dbReference type="PANTHER" id="PTHR12110">
    <property type="entry name" value="HYDROXYPYRUVATE ISOMERASE"/>
    <property type="match status" value="1"/>
</dbReference>
<proteinExistence type="predicted"/>
<dbReference type="SUPFAM" id="SSF51658">
    <property type="entry name" value="Xylose isomerase-like"/>
    <property type="match status" value="1"/>
</dbReference>
<feature type="domain" description="Xylose isomerase-like TIM barrel" evidence="1">
    <location>
        <begin position="21"/>
        <end position="245"/>
    </location>
</feature>
<dbReference type="PANTHER" id="PTHR12110:SF48">
    <property type="entry name" value="BLL3656 PROTEIN"/>
    <property type="match status" value="1"/>
</dbReference>
<evidence type="ECO:0000313" key="2">
    <source>
        <dbReference type="EMBL" id="ALV26089.1"/>
    </source>
</evidence>
<dbReference type="Gene3D" id="3.20.20.150">
    <property type="entry name" value="Divalent-metal-dependent TIM barrel enzymes"/>
    <property type="match status" value="1"/>
</dbReference>
<evidence type="ECO:0000313" key="3">
    <source>
        <dbReference type="Proteomes" id="UP000064921"/>
    </source>
</evidence>
<gene>
    <name evidence="2" type="ORF">APZ00_02520</name>
</gene>
<keyword evidence="3" id="KW-1185">Reference proteome</keyword>
<dbReference type="InterPro" id="IPR050312">
    <property type="entry name" value="IolE/XylAMocC-like"/>
</dbReference>
<dbReference type="InterPro" id="IPR036237">
    <property type="entry name" value="Xyl_isomerase-like_sf"/>
</dbReference>
<organism evidence="2 3">
    <name type="scientific">Pannonibacter phragmitetus</name>
    <dbReference type="NCBI Taxonomy" id="121719"/>
    <lineage>
        <taxon>Bacteria</taxon>
        <taxon>Pseudomonadati</taxon>
        <taxon>Pseudomonadota</taxon>
        <taxon>Alphaproteobacteria</taxon>
        <taxon>Hyphomicrobiales</taxon>
        <taxon>Stappiaceae</taxon>
        <taxon>Pannonibacter</taxon>
    </lineage>
</organism>
<dbReference type="RefSeq" id="WP_058897988.1">
    <property type="nucleotide sequence ID" value="NZ_CP013068.1"/>
</dbReference>
<protein>
    <recommendedName>
        <fullName evidence="1">Xylose isomerase-like TIM barrel domain-containing protein</fullName>
    </recommendedName>
</protein>
<name>A0A0U3Q0K9_9HYPH</name>
<evidence type="ECO:0000259" key="1">
    <source>
        <dbReference type="Pfam" id="PF01261"/>
    </source>
</evidence>
<dbReference type="KEGG" id="pphr:APZ00_02520"/>
<dbReference type="STRING" id="121719.APZ00_02520"/>
<dbReference type="AlphaFoldDB" id="A0A0U3Q0K9"/>
<dbReference type="Pfam" id="PF01261">
    <property type="entry name" value="AP_endonuc_2"/>
    <property type="match status" value="1"/>
</dbReference>
<dbReference type="Proteomes" id="UP000064921">
    <property type="component" value="Chromosome"/>
</dbReference>